<dbReference type="Gene3D" id="3.30.230.70">
    <property type="entry name" value="GHMP Kinase, N-terminal domain"/>
    <property type="match status" value="1"/>
</dbReference>
<evidence type="ECO:0000256" key="2">
    <source>
        <dbReference type="ARBA" id="ARBA00006678"/>
    </source>
</evidence>
<dbReference type="InterPro" id="IPR001247">
    <property type="entry name" value="ExoRNase_PH_dom1"/>
</dbReference>
<keyword evidence="5" id="KW-0539">Nucleus</keyword>
<dbReference type="GO" id="GO:0006364">
    <property type="term" value="P:rRNA processing"/>
    <property type="evidence" value="ECO:0007669"/>
    <property type="project" value="UniProtKB-KW"/>
</dbReference>
<dbReference type="SUPFAM" id="SSF55666">
    <property type="entry name" value="Ribonuclease PH domain 2-like"/>
    <property type="match status" value="1"/>
</dbReference>
<evidence type="ECO:0000256" key="1">
    <source>
        <dbReference type="ARBA" id="ARBA00004123"/>
    </source>
</evidence>
<evidence type="ECO:0000259" key="6">
    <source>
        <dbReference type="Pfam" id="PF01138"/>
    </source>
</evidence>
<dbReference type="GO" id="GO:0071028">
    <property type="term" value="P:nuclear mRNA surveillance"/>
    <property type="evidence" value="ECO:0007669"/>
    <property type="project" value="TreeGrafter"/>
</dbReference>
<dbReference type="InterPro" id="IPR027408">
    <property type="entry name" value="PNPase/RNase_PH_dom_sf"/>
</dbReference>
<dbReference type="GO" id="GO:0034475">
    <property type="term" value="P:U4 snRNA 3'-end processing"/>
    <property type="evidence" value="ECO:0007669"/>
    <property type="project" value="TreeGrafter"/>
</dbReference>
<dbReference type="InterPro" id="IPR036345">
    <property type="entry name" value="ExoRNase_PH_dom2_sf"/>
</dbReference>
<dbReference type="CDD" id="cd11372">
    <property type="entry name" value="RNase_PH_RRP46"/>
    <property type="match status" value="1"/>
</dbReference>
<dbReference type="SUPFAM" id="SSF54211">
    <property type="entry name" value="Ribosomal protein S5 domain 2-like"/>
    <property type="match status" value="1"/>
</dbReference>
<dbReference type="InterPro" id="IPR050080">
    <property type="entry name" value="RNase_PH"/>
</dbReference>
<proteinExistence type="inferred from homology"/>
<dbReference type="GO" id="GO:0005730">
    <property type="term" value="C:nucleolus"/>
    <property type="evidence" value="ECO:0007669"/>
    <property type="project" value="TreeGrafter"/>
</dbReference>
<comment type="similarity">
    <text evidence="2">Belongs to the RNase PH family.</text>
</comment>
<evidence type="ECO:0000256" key="5">
    <source>
        <dbReference type="ARBA" id="ARBA00023242"/>
    </source>
</evidence>
<sequence>MPRAKGRDNFALRRVDVDLGPINRSDGSARFTLGLTSVVVGVQGPRPVKVSRERSDKATVDVVFHRRGGIPQGGGDTKLLNEFAFQQRKAEEDQLVAFLRETVEAIILTTMHPNTFIQLIVQVLHDDGSLLSAALNGCMAALLDAGLVCSTTLAAACCCFTADGQLLLDPCLAEEQKAVANVCFAHDQKTKEVIASCCTGLFPDDKAFLKSEQLARKASLQVFDIMKQAYQMLKG</sequence>
<feature type="domain" description="Exoribonuclease phosphorolytic" evidence="6">
    <location>
        <begin position="12"/>
        <end position="147"/>
    </location>
</feature>
<evidence type="ECO:0000313" key="7">
    <source>
        <dbReference type="EMBL" id="CAE0837162.1"/>
    </source>
</evidence>
<comment type="subcellular location">
    <subcellularLocation>
        <location evidence="1">Nucleus</location>
    </subcellularLocation>
</comment>
<dbReference type="GO" id="GO:0071051">
    <property type="term" value="P:poly(A)-dependent snoRNA 3'-end processing"/>
    <property type="evidence" value="ECO:0007669"/>
    <property type="project" value="TreeGrafter"/>
</dbReference>
<reference evidence="7" key="1">
    <citation type="submission" date="2021-01" db="EMBL/GenBank/DDBJ databases">
        <authorList>
            <person name="Corre E."/>
            <person name="Pelletier E."/>
            <person name="Niang G."/>
            <person name="Scheremetjew M."/>
            <person name="Finn R."/>
            <person name="Kale V."/>
            <person name="Holt S."/>
            <person name="Cochrane G."/>
            <person name="Meng A."/>
            <person name="Brown T."/>
            <person name="Cohen L."/>
        </authorList>
    </citation>
    <scope>NUCLEOTIDE SEQUENCE</scope>
    <source>
        <strain evidence="7">CCMP1594</strain>
    </source>
</reference>
<gene>
    <name evidence="7" type="ORF">EGYM00163_LOCUS48532</name>
</gene>
<organism evidence="7">
    <name type="scientific">Eutreptiella gymnastica</name>
    <dbReference type="NCBI Taxonomy" id="73025"/>
    <lineage>
        <taxon>Eukaryota</taxon>
        <taxon>Discoba</taxon>
        <taxon>Euglenozoa</taxon>
        <taxon>Euglenida</taxon>
        <taxon>Spirocuta</taxon>
        <taxon>Euglenophyceae</taxon>
        <taxon>Eutreptiales</taxon>
        <taxon>Eutreptiaceae</taxon>
        <taxon>Eutreptiella</taxon>
    </lineage>
</organism>
<feature type="non-terminal residue" evidence="7">
    <location>
        <position position="235"/>
    </location>
</feature>
<dbReference type="GO" id="GO:0016075">
    <property type="term" value="P:rRNA catabolic process"/>
    <property type="evidence" value="ECO:0007669"/>
    <property type="project" value="TreeGrafter"/>
</dbReference>
<dbReference type="InterPro" id="IPR020568">
    <property type="entry name" value="Ribosomal_Su5_D2-typ_SF"/>
</dbReference>
<evidence type="ECO:0000256" key="3">
    <source>
        <dbReference type="ARBA" id="ARBA00022552"/>
    </source>
</evidence>
<dbReference type="GO" id="GO:0003723">
    <property type="term" value="F:RNA binding"/>
    <property type="evidence" value="ECO:0007669"/>
    <property type="project" value="TreeGrafter"/>
</dbReference>
<protein>
    <recommendedName>
        <fullName evidence="6">Exoribonuclease phosphorolytic domain-containing protein</fullName>
    </recommendedName>
</protein>
<evidence type="ECO:0000256" key="4">
    <source>
        <dbReference type="ARBA" id="ARBA00022835"/>
    </source>
</evidence>
<dbReference type="EMBL" id="HBJA01140761">
    <property type="protein sequence ID" value="CAE0837162.1"/>
    <property type="molecule type" value="Transcribed_RNA"/>
</dbReference>
<keyword evidence="4" id="KW-0271">Exosome</keyword>
<dbReference type="GO" id="GO:0000177">
    <property type="term" value="C:cytoplasmic exosome (RNase complex)"/>
    <property type="evidence" value="ECO:0007669"/>
    <property type="project" value="TreeGrafter"/>
</dbReference>
<keyword evidence="3" id="KW-0698">rRNA processing</keyword>
<accession>A0A7S4LL67</accession>
<dbReference type="AlphaFoldDB" id="A0A7S4LL67"/>
<dbReference type="PANTHER" id="PTHR11953:SF1">
    <property type="entry name" value="EXOSOME COMPLEX COMPONENT RRP46"/>
    <property type="match status" value="1"/>
</dbReference>
<dbReference type="GO" id="GO:0000176">
    <property type="term" value="C:nuclear exosome (RNase complex)"/>
    <property type="evidence" value="ECO:0007669"/>
    <property type="project" value="TreeGrafter"/>
</dbReference>
<name>A0A7S4LL67_9EUGL</name>
<dbReference type="PANTHER" id="PTHR11953">
    <property type="entry name" value="EXOSOME COMPLEX COMPONENT"/>
    <property type="match status" value="1"/>
</dbReference>
<dbReference type="Pfam" id="PF01138">
    <property type="entry name" value="RNase_PH"/>
    <property type="match status" value="1"/>
</dbReference>